<dbReference type="AlphaFoldDB" id="G9YFR3"/>
<keyword evidence="1" id="KW-0812">Transmembrane</keyword>
<feature type="transmembrane region" description="Helical" evidence="1">
    <location>
        <begin position="61"/>
        <end position="77"/>
    </location>
</feature>
<keyword evidence="1" id="KW-1133">Transmembrane helix</keyword>
<reference evidence="2 3" key="1">
    <citation type="submission" date="2011-08" db="EMBL/GenBank/DDBJ databases">
        <authorList>
            <person name="Weinstock G."/>
            <person name="Sodergren E."/>
            <person name="Clifton S."/>
            <person name="Fulton L."/>
            <person name="Fulton B."/>
            <person name="Courtney L."/>
            <person name="Fronick C."/>
            <person name="Harrison M."/>
            <person name="Strong C."/>
            <person name="Farmer C."/>
            <person name="Delahaunty K."/>
            <person name="Markovic C."/>
            <person name="Hall O."/>
            <person name="Minx P."/>
            <person name="Tomlinson C."/>
            <person name="Mitreva M."/>
            <person name="Hou S."/>
            <person name="Chen J."/>
            <person name="Wollam A."/>
            <person name="Pepin K.H."/>
            <person name="Johnson M."/>
            <person name="Bhonagiri V."/>
            <person name="Zhang X."/>
            <person name="Suruliraj S."/>
            <person name="Warren W."/>
            <person name="Chinwalla A."/>
            <person name="Mardis E.R."/>
            <person name="Wilson R.K."/>
        </authorList>
    </citation>
    <scope>NUCLEOTIDE SEQUENCE [LARGE SCALE GENOMIC DNA]</scope>
    <source>
        <strain evidence="2 3">F0357</strain>
    </source>
</reference>
<comment type="caution">
    <text evidence="2">The sequence shown here is derived from an EMBL/GenBank/DDBJ whole genome shotgun (WGS) entry which is preliminary data.</text>
</comment>
<evidence type="ECO:0000313" key="2">
    <source>
        <dbReference type="EMBL" id="EHM42881.1"/>
    </source>
</evidence>
<dbReference type="STRING" id="861450.HMPREF0080_00475"/>
<feature type="transmembrane region" description="Helical" evidence="1">
    <location>
        <begin position="98"/>
        <end position="119"/>
    </location>
</feature>
<organism evidence="2 3">
    <name type="scientific">Anaeroglobus geminatus F0357</name>
    <dbReference type="NCBI Taxonomy" id="861450"/>
    <lineage>
        <taxon>Bacteria</taxon>
        <taxon>Bacillati</taxon>
        <taxon>Bacillota</taxon>
        <taxon>Negativicutes</taxon>
        <taxon>Veillonellales</taxon>
        <taxon>Veillonellaceae</taxon>
        <taxon>Anaeroglobus</taxon>
    </lineage>
</organism>
<dbReference type="RefSeq" id="WP_006789459.1">
    <property type="nucleotide sequence ID" value="NZ_JH417570.1"/>
</dbReference>
<feature type="transmembrane region" description="Helical" evidence="1">
    <location>
        <begin position="131"/>
        <end position="147"/>
    </location>
</feature>
<dbReference type="HOGENOM" id="CLU_1709467_0_0_9"/>
<dbReference type="EMBL" id="AGCJ01000014">
    <property type="protein sequence ID" value="EHM42881.1"/>
    <property type="molecule type" value="Genomic_DNA"/>
</dbReference>
<keyword evidence="1" id="KW-0472">Membrane</keyword>
<dbReference type="eggNOG" id="ENOG502ZD0A">
    <property type="taxonomic scope" value="Bacteria"/>
</dbReference>
<feature type="transmembrane region" description="Helical" evidence="1">
    <location>
        <begin position="37"/>
        <end position="55"/>
    </location>
</feature>
<accession>G9YFR3</accession>
<proteinExistence type="predicted"/>
<evidence type="ECO:0000256" key="1">
    <source>
        <dbReference type="SAM" id="Phobius"/>
    </source>
</evidence>
<feature type="transmembrane region" description="Helical" evidence="1">
    <location>
        <begin position="6"/>
        <end position="25"/>
    </location>
</feature>
<name>G9YFR3_9FIRM</name>
<gene>
    <name evidence="2" type="ORF">HMPREF0080_00475</name>
</gene>
<protein>
    <submittedName>
        <fullName evidence="2">Uncharacterized protein</fullName>
    </submittedName>
</protein>
<dbReference type="Proteomes" id="UP000005481">
    <property type="component" value="Unassembled WGS sequence"/>
</dbReference>
<sequence length="153" mass="17071">MVSLFDMCTGFQIIVCITLFSGIIYGRHKKTVQLKALVIHNALYLVWAVTVTAVVAKNMLIWWPVFFLAFFISHAIFGKRRKKNWQGTGKKLTVPAGIFAVLFAGALIFGGIQVTAYYFPMMTYTLPFETGSALAGGLFVGLLFSWTDRKMGK</sequence>
<evidence type="ECO:0000313" key="3">
    <source>
        <dbReference type="Proteomes" id="UP000005481"/>
    </source>
</evidence>
<keyword evidence="3" id="KW-1185">Reference proteome</keyword>